<accession>A0ABV1JEL4</accession>
<sequence length="156" mass="16402">MKEEARSSVPRRMAMLVALAVVAVLSLGLLAACGSNGSGSSGGGGAAATDETTMTTKTLVKTAANELALVDWDVTDADSPLTISSDDPKYAEYVEDLSKLTGYNIESLTMQVSITTVQGAEIGATHEFTYENTYTVDSLEAVVDSKTITYKDGDFK</sequence>
<gene>
    <name evidence="1" type="ORF">AAA083_11105</name>
</gene>
<protein>
    <submittedName>
        <fullName evidence="1">Uncharacterized protein</fullName>
    </submittedName>
</protein>
<dbReference type="RefSeq" id="WP_349227709.1">
    <property type="nucleotide sequence ID" value="NZ_DBFADM010000031.1"/>
</dbReference>
<keyword evidence="2" id="KW-1185">Reference proteome</keyword>
<reference evidence="1 2" key="1">
    <citation type="submission" date="2024-04" db="EMBL/GenBank/DDBJ databases">
        <title>Human intestinal bacterial collection.</title>
        <authorList>
            <person name="Pauvert C."/>
            <person name="Hitch T.C.A."/>
            <person name="Clavel T."/>
        </authorList>
    </citation>
    <scope>NUCLEOTIDE SEQUENCE [LARGE SCALE GENOMIC DNA]</scope>
    <source>
        <strain evidence="1 2">CLA-KB-H42</strain>
    </source>
</reference>
<name>A0ABV1JEL4_9ACTN</name>
<organism evidence="1 2">
    <name type="scientific">Raoultibacter massiliensis</name>
    <dbReference type="NCBI Taxonomy" id="1852371"/>
    <lineage>
        <taxon>Bacteria</taxon>
        <taxon>Bacillati</taxon>
        <taxon>Actinomycetota</taxon>
        <taxon>Coriobacteriia</taxon>
        <taxon>Eggerthellales</taxon>
        <taxon>Eggerthellaceae</taxon>
        <taxon>Raoultibacter</taxon>
    </lineage>
</organism>
<proteinExistence type="predicted"/>
<dbReference type="Proteomes" id="UP001487305">
    <property type="component" value="Unassembled WGS sequence"/>
</dbReference>
<comment type="caution">
    <text evidence="1">The sequence shown here is derived from an EMBL/GenBank/DDBJ whole genome shotgun (WGS) entry which is preliminary data.</text>
</comment>
<dbReference type="PROSITE" id="PS51257">
    <property type="entry name" value="PROKAR_LIPOPROTEIN"/>
    <property type="match status" value="1"/>
</dbReference>
<evidence type="ECO:0000313" key="2">
    <source>
        <dbReference type="Proteomes" id="UP001487305"/>
    </source>
</evidence>
<dbReference type="EMBL" id="JBBNOP010000009">
    <property type="protein sequence ID" value="MEQ3363519.1"/>
    <property type="molecule type" value="Genomic_DNA"/>
</dbReference>
<evidence type="ECO:0000313" key="1">
    <source>
        <dbReference type="EMBL" id="MEQ3363519.1"/>
    </source>
</evidence>